<organism evidence="17 18">
    <name type="scientific">Biomphalaria glabrata</name>
    <name type="common">Bloodfluke planorb</name>
    <name type="synonym">Freshwater snail</name>
    <dbReference type="NCBI Taxonomy" id="6526"/>
    <lineage>
        <taxon>Eukaryota</taxon>
        <taxon>Metazoa</taxon>
        <taxon>Spiralia</taxon>
        <taxon>Lophotrochozoa</taxon>
        <taxon>Mollusca</taxon>
        <taxon>Gastropoda</taxon>
        <taxon>Heterobranchia</taxon>
        <taxon>Euthyneura</taxon>
        <taxon>Panpulmonata</taxon>
        <taxon>Hygrophila</taxon>
        <taxon>Lymnaeoidea</taxon>
        <taxon>Planorbidae</taxon>
        <taxon>Biomphalaria</taxon>
    </lineage>
</organism>
<feature type="compositionally biased region" description="Polar residues" evidence="14">
    <location>
        <begin position="928"/>
        <end position="939"/>
    </location>
</feature>
<feature type="region of interest" description="Disordered" evidence="14">
    <location>
        <begin position="1"/>
        <end position="34"/>
    </location>
</feature>
<dbReference type="GO" id="GO:0006281">
    <property type="term" value="P:DNA repair"/>
    <property type="evidence" value="ECO:0007669"/>
    <property type="project" value="UniProtKB-KW"/>
</dbReference>
<dbReference type="CDD" id="cd22665">
    <property type="entry name" value="FHA_MDC1"/>
    <property type="match status" value="1"/>
</dbReference>
<protein>
    <recommendedName>
        <fullName evidence="3">Mediator of DNA damage checkpoint protein 1</fullName>
    </recommendedName>
</protein>
<evidence type="ECO:0000256" key="6">
    <source>
        <dbReference type="ARBA" id="ARBA00022553"/>
    </source>
</evidence>
<feature type="compositionally biased region" description="Basic and acidic residues" evidence="14">
    <location>
        <begin position="1123"/>
        <end position="1132"/>
    </location>
</feature>
<evidence type="ECO:0000256" key="3">
    <source>
        <dbReference type="ARBA" id="ARBA00015014"/>
    </source>
</evidence>
<feature type="compositionally biased region" description="Polar residues" evidence="14">
    <location>
        <begin position="1105"/>
        <end position="1119"/>
    </location>
</feature>
<feature type="compositionally biased region" description="Acidic residues" evidence="14">
    <location>
        <begin position="16"/>
        <end position="32"/>
    </location>
</feature>
<dbReference type="InterPro" id="IPR000253">
    <property type="entry name" value="FHA_dom"/>
</dbReference>
<keyword evidence="17" id="KW-1185">Reference proteome</keyword>
<keyword evidence="9" id="KW-0832">Ubl conjugation</keyword>
<evidence type="ECO:0000256" key="1">
    <source>
        <dbReference type="ARBA" id="ARBA00004123"/>
    </source>
</evidence>
<feature type="compositionally biased region" description="Basic and acidic residues" evidence="14">
    <location>
        <begin position="869"/>
        <end position="882"/>
    </location>
</feature>
<keyword evidence="4" id="KW-0158">Chromosome</keyword>
<feature type="compositionally biased region" description="Basic and acidic residues" evidence="14">
    <location>
        <begin position="1233"/>
        <end position="1244"/>
    </location>
</feature>
<feature type="compositionally biased region" description="Polar residues" evidence="14">
    <location>
        <begin position="439"/>
        <end position="453"/>
    </location>
</feature>
<reference evidence="18" key="1">
    <citation type="submission" date="2025-08" db="UniProtKB">
        <authorList>
            <consortium name="RefSeq"/>
        </authorList>
    </citation>
    <scope>IDENTIFICATION</scope>
</reference>
<evidence type="ECO:0000256" key="13">
    <source>
        <dbReference type="ARBA" id="ARBA00023306"/>
    </source>
</evidence>
<dbReference type="KEGG" id="bgt:106063022"/>
<feature type="compositionally biased region" description="Basic residues" evidence="14">
    <location>
        <begin position="382"/>
        <end position="392"/>
    </location>
</feature>
<feature type="compositionally biased region" description="Polar residues" evidence="14">
    <location>
        <begin position="1160"/>
        <end position="1175"/>
    </location>
</feature>
<dbReference type="GeneID" id="106063022"/>
<feature type="region of interest" description="Disordered" evidence="14">
    <location>
        <begin position="864"/>
        <end position="1015"/>
    </location>
</feature>
<dbReference type="GO" id="GO:0005634">
    <property type="term" value="C:nucleus"/>
    <property type="evidence" value="ECO:0007669"/>
    <property type="project" value="UniProtKB-SubCell"/>
</dbReference>
<accession>A0A9U8E869</accession>
<dbReference type="SUPFAM" id="SSF52113">
    <property type="entry name" value="BRCT domain"/>
    <property type="match status" value="2"/>
</dbReference>
<dbReference type="Pfam" id="PF16589">
    <property type="entry name" value="BRCT_2"/>
    <property type="match status" value="1"/>
</dbReference>
<feature type="region of interest" description="Disordered" evidence="14">
    <location>
        <begin position="373"/>
        <end position="403"/>
    </location>
</feature>
<feature type="compositionally biased region" description="Polar residues" evidence="14">
    <location>
        <begin position="1264"/>
        <end position="1276"/>
    </location>
</feature>
<evidence type="ECO:0000256" key="14">
    <source>
        <dbReference type="SAM" id="MobiDB-lite"/>
    </source>
</evidence>
<feature type="compositionally biased region" description="Basic residues" evidence="14">
    <location>
        <begin position="1089"/>
        <end position="1101"/>
    </location>
</feature>
<feature type="compositionally biased region" description="Basic and acidic residues" evidence="14">
    <location>
        <begin position="240"/>
        <end position="260"/>
    </location>
</feature>
<evidence type="ECO:0000256" key="5">
    <source>
        <dbReference type="ARBA" id="ARBA00022499"/>
    </source>
</evidence>
<dbReference type="InterPro" id="IPR001357">
    <property type="entry name" value="BRCT_dom"/>
</dbReference>
<keyword evidence="13" id="KW-0131">Cell cycle</keyword>
<keyword evidence="7" id="KW-0677">Repeat</keyword>
<feature type="compositionally biased region" description="Polar residues" evidence="14">
    <location>
        <begin position="1"/>
        <end position="12"/>
    </location>
</feature>
<evidence type="ECO:0000256" key="8">
    <source>
        <dbReference type="ARBA" id="ARBA00022763"/>
    </source>
</evidence>
<dbReference type="InterPro" id="IPR051579">
    <property type="entry name" value="DDR_Transcriptional_Reg"/>
</dbReference>
<evidence type="ECO:0000256" key="2">
    <source>
        <dbReference type="ARBA" id="ARBA00004286"/>
    </source>
</evidence>
<evidence type="ECO:0000313" key="17">
    <source>
        <dbReference type="Proteomes" id="UP001165740"/>
    </source>
</evidence>
<dbReference type="CDD" id="cd18441">
    <property type="entry name" value="BRCT_MDC1_rpt2"/>
    <property type="match status" value="1"/>
</dbReference>
<feature type="compositionally biased region" description="Basic and acidic residues" evidence="14">
    <location>
        <begin position="267"/>
        <end position="276"/>
    </location>
</feature>
<feature type="domain" description="BRCT" evidence="16">
    <location>
        <begin position="1382"/>
        <end position="1460"/>
    </location>
</feature>
<dbReference type="SUPFAM" id="SSF49879">
    <property type="entry name" value="SMAD/FHA domain"/>
    <property type="match status" value="1"/>
</dbReference>
<dbReference type="Proteomes" id="UP001165740">
    <property type="component" value="Chromosome 5"/>
</dbReference>
<evidence type="ECO:0000256" key="12">
    <source>
        <dbReference type="ARBA" id="ARBA00023242"/>
    </source>
</evidence>
<feature type="compositionally biased region" description="Polar residues" evidence="14">
    <location>
        <begin position="641"/>
        <end position="655"/>
    </location>
</feature>
<dbReference type="PROSITE" id="PS50172">
    <property type="entry name" value="BRCT"/>
    <property type="match status" value="1"/>
</dbReference>
<dbReference type="InterPro" id="IPR008984">
    <property type="entry name" value="SMAD_FHA_dom_sf"/>
</dbReference>
<feature type="region of interest" description="Disordered" evidence="14">
    <location>
        <begin position="547"/>
        <end position="729"/>
    </location>
</feature>
<feature type="region of interest" description="Disordered" evidence="14">
    <location>
        <begin position="165"/>
        <end position="184"/>
    </location>
</feature>
<feature type="compositionally biased region" description="Low complexity" evidence="14">
    <location>
        <begin position="325"/>
        <end position="338"/>
    </location>
</feature>
<dbReference type="SMART" id="SM00292">
    <property type="entry name" value="BRCT"/>
    <property type="match status" value="2"/>
</dbReference>
<dbReference type="Gene3D" id="2.60.200.20">
    <property type="match status" value="1"/>
</dbReference>
<dbReference type="Pfam" id="PF16770">
    <property type="entry name" value="RTT107_BRCT_5"/>
    <property type="match status" value="1"/>
</dbReference>
<feature type="region of interest" description="Disordered" evidence="14">
    <location>
        <begin position="747"/>
        <end position="842"/>
    </location>
</feature>
<feature type="region of interest" description="Disordered" evidence="14">
    <location>
        <begin position="495"/>
        <end position="533"/>
    </location>
</feature>
<feature type="compositionally biased region" description="Basic and acidic residues" evidence="14">
    <location>
        <begin position="572"/>
        <end position="584"/>
    </location>
</feature>
<name>A0A9U8E869_BIOGL</name>
<gene>
    <name evidence="18" type="primary">LOC106063022</name>
</gene>
<feature type="compositionally biased region" description="Polar residues" evidence="14">
    <location>
        <begin position="883"/>
        <end position="899"/>
    </location>
</feature>
<dbReference type="Pfam" id="PF00498">
    <property type="entry name" value="FHA"/>
    <property type="match status" value="1"/>
</dbReference>
<dbReference type="RefSeq" id="XP_013076787.2">
    <property type="nucleotide sequence ID" value="XM_013221333.2"/>
</dbReference>
<feature type="compositionally biased region" description="Polar residues" evidence="14">
    <location>
        <begin position="1284"/>
        <end position="1304"/>
    </location>
</feature>
<evidence type="ECO:0000313" key="18">
    <source>
        <dbReference type="RefSeq" id="XP_013076787.2"/>
    </source>
</evidence>
<feature type="region of interest" description="Disordered" evidence="14">
    <location>
        <begin position="436"/>
        <end position="478"/>
    </location>
</feature>
<sequence>MDSSDLDQTQAIQLPFDDDDDLTDELESDVEDGGTKKPVSFLKVVLQCGLQETSYPLYEGDNIIGRSSDTCHICISSKSLSKEHACIQIVNDTHMIFDKRSRNKTRRGKLLLLPDVRYELKDQDEIYFADVKCIYLLPSEESPAKSLDHSDVLVANTPEAEKKSVVHTLRVSDSESEPEPELDRIKLRIEETVLCEDSDHDSNDQDVYYGATQRYPNVVAKGQNSDDEDSNLSETFPLQQKEDTKLNNSSEEKSETKTSDSGDINFEDDRGRREDVNPSLFSVSTLACDTTVTTNQRAGSQFAKDGSSVESVDSETLKVPKMVDSADTSPSSESSTTSNKRLRKRKTQNKTDETLVDSTLVLVDNLTTETHEVSAKMLRMSPGRRGRPRGAKQNRGSQRKQKECLTMMDEDFSNEATTQMLQTSLMEATQDFRGAAEKIQSSDLKPISGSQLGDDTEDFSEASEDRQADDLNPDGESRITLMDDTQDFRGIAEKQQQADLKADGSSQPFTVMDETQECDKSTENESGDEEFGTEELTQAYALGCDSSPAEESALDETQKYDMIENDENLAEVNERESHQDKQDIEEAVEEDNSYDDSDVEAESVLKTDIVCQDNQLSDESAGDNTTLQLDDDNNNEDGTKLFNTKEQNENLQDTICESPVKSTEEVSDPPVSSLAKSPHKSALATKRSPRHSPTPKRVAFTEDALAVKGHDVNSNSGSPSEKRSSEQTLIITSEIISQVAEEKIDIHPVGDMKATSKNEFGSLQNELPESVPDVAPLQPENSPAVKRRRGRPSTKNPPEKKLVSVVQETEINPAQETQIGRRRSRKSQPGGSASVVTETSAEDIMNNSCLTGENTLVKQKNVKVTEAASEEHNSDVGNKDLHSNVNVASSSTDEATPVSTRRKRVSTHPAYLKDFETVQSKVRKSNSEENSLDGSNSIKSIGRKSARAVRSSLIKVQPSDVDLNNSTSNGSIKTQPEPEPINTDKKSNDFVETSSTSNKNQDNSLQAASTPTESFNEVVETLNSLKKTLNVESASAAHQNSEDLVEQCNNVNAKPETENLKITNSLESGDIASTSPTNSEESVEEASTKRVRGRASRRQSKSHSDTANNVPAAVKSSTRAQKKTKETIKSTDEAGNNKNVAAESSSKGGQIGRNTREATHSNNSSDRQKPNQQESRAQKKTVRTSKTKNEVEIAVSEADSSGNDREQGESTKGTNTSTEEHKLKQSSKRAPKKNKEPNKKKVESVELAEGSNSDGAAVVDMETTEVTPLNTPASDTQKSKRTSARSSTAVQSSVQETGSQSSDQGTKRRTRKSEIVPAQSTSDVDQQADGHFSKNGEAASKANKKATSGSSKKVTPPSSQSSTEEKTTSFSPSLRKSSLCPKPKVMFTGLVDEPGEKIVKDLGGEIATAIQDCTHLVTDKVRRTVKFLSGLSRGIPIVSPHWLENSKRAGTFLDCHKFLVSDSAMEKQYKFTLSSSITKAASVALLKGYKIHVTKSVKPNPEQMQEILVCAGAAYLKSMPNKVADKTVVISCPEDKKLCQPAIKCGIPIVEAEFLLTGILRQELDAKQFALFPEDNQPTEKRKKK</sequence>
<dbReference type="CDD" id="cd17744">
    <property type="entry name" value="BRCT_MDC1_rpt1"/>
    <property type="match status" value="1"/>
</dbReference>
<feature type="compositionally biased region" description="Low complexity" evidence="14">
    <location>
        <begin position="1355"/>
        <end position="1373"/>
    </location>
</feature>
<proteinExistence type="predicted"/>
<dbReference type="GO" id="GO:0005694">
    <property type="term" value="C:chromosome"/>
    <property type="evidence" value="ECO:0007669"/>
    <property type="project" value="UniProtKB-SubCell"/>
</dbReference>
<dbReference type="PANTHER" id="PTHR23196:SF34">
    <property type="entry name" value="MEDIATOR OF DNA DAMAGE CHECKPOINT PROTEIN 1"/>
    <property type="match status" value="1"/>
</dbReference>
<keyword evidence="12" id="KW-0539">Nucleus</keyword>
<feature type="compositionally biased region" description="Polar residues" evidence="14">
    <location>
        <begin position="990"/>
        <end position="1015"/>
    </location>
</feature>
<evidence type="ECO:0000256" key="9">
    <source>
        <dbReference type="ARBA" id="ARBA00022843"/>
    </source>
</evidence>
<feature type="compositionally biased region" description="Polar residues" evidence="14">
    <location>
        <begin position="962"/>
        <end position="974"/>
    </location>
</feature>
<feature type="domain" description="FHA" evidence="15">
    <location>
        <begin position="62"/>
        <end position="112"/>
    </location>
</feature>
<feature type="compositionally biased region" description="Acidic residues" evidence="14">
    <location>
        <begin position="585"/>
        <end position="601"/>
    </location>
</feature>
<keyword evidence="6" id="KW-0597">Phosphoprotein</keyword>
<feature type="region of interest" description="Disordered" evidence="14">
    <location>
        <begin position="1056"/>
        <end position="1376"/>
    </location>
</feature>
<feature type="compositionally biased region" description="Polar residues" evidence="14">
    <location>
        <begin position="1060"/>
        <end position="1080"/>
    </location>
</feature>
<keyword evidence="5" id="KW-1017">Isopeptide bond</keyword>
<feature type="compositionally biased region" description="Polar residues" evidence="14">
    <location>
        <begin position="827"/>
        <end position="842"/>
    </location>
</feature>
<feature type="region of interest" description="Disordered" evidence="14">
    <location>
        <begin position="298"/>
        <end position="351"/>
    </location>
</feature>
<evidence type="ECO:0000256" key="11">
    <source>
        <dbReference type="ARBA" id="ARBA00023204"/>
    </source>
</evidence>
<feature type="compositionally biased region" description="Polar residues" evidence="14">
    <location>
        <begin position="495"/>
        <end position="509"/>
    </location>
</feature>
<evidence type="ECO:0000256" key="4">
    <source>
        <dbReference type="ARBA" id="ARBA00022454"/>
    </source>
</evidence>
<keyword evidence="10" id="KW-0007">Acetylation</keyword>
<evidence type="ECO:0000256" key="7">
    <source>
        <dbReference type="ARBA" id="ARBA00022737"/>
    </source>
</evidence>
<feature type="compositionally biased region" description="Polar residues" evidence="14">
    <location>
        <begin position="806"/>
        <end position="818"/>
    </location>
</feature>
<dbReference type="OMA" id="IHESPHM"/>
<feature type="compositionally biased region" description="Basic and acidic residues" evidence="14">
    <location>
        <begin position="747"/>
        <end position="756"/>
    </location>
</feature>
<comment type="subcellular location">
    <subcellularLocation>
        <location evidence="2">Chromosome</location>
    </subcellularLocation>
    <subcellularLocation>
        <location evidence="1">Nucleus</location>
    </subcellularLocation>
</comment>
<dbReference type="PANTHER" id="PTHR23196">
    <property type="entry name" value="PAX TRANSCRIPTION ACTIVATION DOMAIN INTERACTING PROTEIN"/>
    <property type="match status" value="1"/>
</dbReference>
<evidence type="ECO:0000259" key="16">
    <source>
        <dbReference type="PROSITE" id="PS50172"/>
    </source>
</evidence>
<dbReference type="OrthoDB" id="342264at2759"/>
<feature type="region of interest" description="Disordered" evidence="14">
    <location>
        <begin position="220"/>
        <end position="277"/>
    </location>
</feature>
<keyword evidence="8" id="KW-0227">DNA damage</keyword>
<feature type="compositionally biased region" description="Polar residues" evidence="14">
    <location>
        <begin position="1133"/>
        <end position="1148"/>
    </location>
</feature>
<dbReference type="PROSITE" id="PS50006">
    <property type="entry name" value="FHA_DOMAIN"/>
    <property type="match status" value="1"/>
</dbReference>
<feature type="compositionally biased region" description="Polar residues" evidence="14">
    <location>
        <begin position="757"/>
        <end position="767"/>
    </location>
</feature>
<dbReference type="Gene3D" id="3.40.50.10190">
    <property type="entry name" value="BRCT domain"/>
    <property type="match status" value="2"/>
</dbReference>
<evidence type="ECO:0000259" key="15">
    <source>
        <dbReference type="PROSITE" id="PS50006"/>
    </source>
</evidence>
<dbReference type="InterPro" id="IPR036420">
    <property type="entry name" value="BRCT_dom_sf"/>
</dbReference>
<evidence type="ECO:0000256" key="10">
    <source>
        <dbReference type="ARBA" id="ARBA00022990"/>
    </source>
</evidence>
<keyword evidence="11" id="KW-0234">DNA repair</keyword>